<evidence type="ECO:0000259" key="3">
    <source>
        <dbReference type="Pfam" id="PF07085"/>
    </source>
</evidence>
<comment type="subunit">
    <text evidence="1">Homohexamer.</text>
</comment>
<dbReference type="InterPro" id="IPR028979">
    <property type="entry name" value="Ser_kin/Pase_Hpr-like_N_sf"/>
</dbReference>
<evidence type="ECO:0000313" key="4">
    <source>
        <dbReference type="EMBL" id="MBY5958516.1"/>
    </source>
</evidence>
<evidence type="ECO:0000256" key="1">
    <source>
        <dbReference type="ARBA" id="ARBA00011643"/>
    </source>
</evidence>
<dbReference type="InterPro" id="IPR027417">
    <property type="entry name" value="P-loop_NTPase"/>
</dbReference>
<dbReference type="PANTHER" id="PTHR21343">
    <property type="entry name" value="DETHIOBIOTIN SYNTHETASE"/>
    <property type="match status" value="1"/>
</dbReference>
<dbReference type="Proteomes" id="UP000753961">
    <property type="component" value="Unassembled WGS sequence"/>
</dbReference>
<keyword evidence="2" id="KW-0315">Glutamine amidotransferase</keyword>
<dbReference type="PANTHER" id="PTHR21343:SF8">
    <property type="entry name" value="DRTGG DOMAIN-CONTAINING PROTEIN"/>
    <property type="match status" value="1"/>
</dbReference>
<evidence type="ECO:0000256" key="2">
    <source>
        <dbReference type="ARBA" id="ARBA00022962"/>
    </source>
</evidence>
<dbReference type="SUPFAM" id="SSF75138">
    <property type="entry name" value="HprK N-terminal domain-like"/>
    <property type="match status" value="1"/>
</dbReference>
<comment type="caution">
    <text evidence="4">The sequence shown here is derived from an EMBL/GenBank/DDBJ whole genome shotgun (WGS) entry which is preliminary data.</text>
</comment>
<reference evidence="4" key="1">
    <citation type="submission" date="2021-06" db="EMBL/GenBank/DDBJ databases">
        <title>44 bacteria genomes isolated from Dapeng, Shenzhen.</title>
        <authorList>
            <person name="Zheng W."/>
            <person name="Yu S."/>
            <person name="Huang Y."/>
        </authorList>
    </citation>
    <scope>NUCLEOTIDE SEQUENCE</scope>
    <source>
        <strain evidence="4">DP5N28-2</strain>
    </source>
</reference>
<dbReference type="CDD" id="cd03109">
    <property type="entry name" value="DTBS"/>
    <property type="match status" value="1"/>
</dbReference>
<dbReference type="Pfam" id="PF07085">
    <property type="entry name" value="DRTGG"/>
    <property type="match status" value="1"/>
</dbReference>
<name>A0A953HXM3_9BACT</name>
<dbReference type="AlphaFoldDB" id="A0A953HXM3"/>
<protein>
    <submittedName>
        <fullName evidence="4">AAA family ATPase</fullName>
    </submittedName>
</protein>
<sequence>MQGFYVAATNQHVGKTTSTLGLTAIYHALGYNVGYCKPVGQQFLDLDDLRVDKDTLLFADLLGFSLEPTHHSPVILGSGATTAYLDNPQDYHYKDDILKAAKYLDQAHDLVIYEGTGHPGVGSIVNLSNADVAKLLDLGVVMIVEGGIGRTIDRLNACVALFREQNVPIIGVIINKVIPEKMEKTKYYVSKKLREMNLKPLGFVPYDKSMAFPIIKGIIDQIQGTVTFNEDHVYNKVEDIISGSVLERNQLQTSQKNLLLVVAADRVDNAINKVKIWSYEKHGDFSPLSGIVATGDGFINSETEDYIKRNKIPFIRTHLDTLGTVRKISKMEVKINLKTPWKIQRAIELIKENVDLEYLQESVKKL</sequence>
<keyword evidence="5" id="KW-1185">Reference proteome</keyword>
<proteinExistence type="predicted"/>
<dbReference type="Gene3D" id="3.40.50.300">
    <property type="entry name" value="P-loop containing nucleotide triphosphate hydrolases"/>
    <property type="match status" value="1"/>
</dbReference>
<gene>
    <name evidence="4" type="ORF">KUV50_10255</name>
</gene>
<feature type="domain" description="DRTGG" evidence="3">
    <location>
        <begin position="218"/>
        <end position="331"/>
    </location>
</feature>
<dbReference type="RefSeq" id="WP_222580056.1">
    <property type="nucleotide sequence ID" value="NZ_JAHVHU010000009.1"/>
</dbReference>
<organism evidence="4 5">
    <name type="scientific">Membranihabitans marinus</name>
    <dbReference type="NCBI Taxonomy" id="1227546"/>
    <lineage>
        <taxon>Bacteria</taxon>
        <taxon>Pseudomonadati</taxon>
        <taxon>Bacteroidota</taxon>
        <taxon>Saprospiria</taxon>
        <taxon>Saprospirales</taxon>
        <taxon>Saprospiraceae</taxon>
        <taxon>Membranihabitans</taxon>
    </lineage>
</organism>
<dbReference type="Pfam" id="PF13500">
    <property type="entry name" value="AAA_26"/>
    <property type="match status" value="1"/>
</dbReference>
<dbReference type="InterPro" id="IPR010766">
    <property type="entry name" value="DRTGG"/>
</dbReference>
<accession>A0A953HXM3</accession>
<dbReference type="Gene3D" id="3.40.1390.20">
    <property type="entry name" value="HprK N-terminal domain-like"/>
    <property type="match status" value="1"/>
</dbReference>
<dbReference type="EMBL" id="JAHVHU010000009">
    <property type="protein sequence ID" value="MBY5958516.1"/>
    <property type="molecule type" value="Genomic_DNA"/>
</dbReference>
<dbReference type="SUPFAM" id="SSF52540">
    <property type="entry name" value="P-loop containing nucleoside triphosphate hydrolases"/>
    <property type="match status" value="1"/>
</dbReference>
<evidence type="ECO:0000313" key="5">
    <source>
        <dbReference type="Proteomes" id="UP000753961"/>
    </source>
</evidence>